<feature type="domain" description="HTH tetR-type" evidence="3">
    <location>
        <begin position="13"/>
        <end position="73"/>
    </location>
</feature>
<dbReference type="AlphaFoldDB" id="A0A927ZVJ0"/>
<evidence type="ECO:0000256" key="2">
    <source>
        <dbReference type="PROSITE-ProRule" id="PRU00335"/>
    </source>
</evidence>
<dbReference type="PANTHER" id="PTHR43479">
    <property type="entry name" value="ACREF/ENVCD OPERON REPRESSOR-RELATED"/>
    <property type="match status" value="1"/>
</dbReference>
<organism evidence="4 5">
    <name type="scientific">Selenomonas ruminantium</name>
    <dbReference type="NCBI Taxonomy" id="971"/>
    <lineage>
        <taxon>Bacteria</taxon>
        <taxon>Bacillati</taxon>
        <taxon>Bacillota</taxon>
        <taxon>Negativicutes</taxon>
        <taxon>Selenomonadales</taxon>
        <taxon>Selenomonadaceae</taxon>
        <taxon>Selenomonas</taxon>
    </lineage>
</organism>
<dbReference type="InterPro" id="IPR009057">
    <property type="entry name" value="Homeodomain-like_sf"/>
</dbReference>
<protein>
    <submittedName>
        <fullName evidence="4">TetR/AcrR family transcriptional regulator</fullName>
    </submittedName>
</protein>
<dbReference type="PROSITE" id="PS01081">
    <property type="entry name" value="HTH_TETR_1"/>
    <property type="match status" value="1"/>
</dbReference>
<evidence type="ECO:0000259" key="3">
    <source>
        <dbReference type="PROSITE" id="PS50977"/>
    </source>
</evidence>
<comment type="caution">
    <text evidence="4">The sequence shown here is derived from an EMBL/GenBank/DDBJ whole genome shotgun (WGS) entry which is preliminary data.</text>
</comment>
<dbReference type="PROSITE" id="PS50977">
    <property type="entry name" value="HTH_TETR_2"/>
    <property type="match status" value="1"/>
</dbReference>
<feature type="DNA-binding region" description="H-T-H motif" evidence="2">
    <location>
        <begin position="36"/>
        <end position="55"/>
    </location>
</feature>
<gene>
    <name evidence="4" type="ORF">E7201_10675</name>
</gene>
<dbReference type="InterPro" id="IPR036271">
    <property type="entry name" value="Tet_transcr_reg_TetR-rel_C_sf"/>
</dbReference>
<dbReference type="Gene3D" id="1.10.357.10">
    <property type="entry name" value="Tetracycline Repressor, domain 2"/>
    <property type="match status" value="1"/>
</dbReference>
<reference evidence="4" key="1">
    <citation type="submission" date="2019-04" db="EMBL/GenBank/DDBJ databases">
        <title>Evolution of Biomass-Degrading Anaerobic Consortia Revealed by Metagenomics.</title>
        <authorList>
            <person name="Peng X."/>
        </authorList>
    </citation>
    <scope>NUCLEOTIDE SEQUENCE</scope>
    <source>
        <strain evidence="4">SIG240</strain>
    </source>
</reference>
<keyword evidence="1 2" id="KW-0238">DNA-binding</keyword>
<dbReference type="SUPFAM" id="SSF48498">
    <property type="entry name" value="Tetracyclin repressor-like, C-terminal domain"/>
    <property type="match status" value="1"/>
</dbReference>
<name>A0A927ZVJ0_SELRU</name>
<evidence type="ECO:0000313" key="5">
    <source>
        <dbReference type="Proteomes" id="UP000761380"/>
    </source>
</evidence>
<accession>A0A927ZVJ0</accession>
<dbReference type="PANTHER" id="PTHR43479:SF11">
    <property type="entry name" value="ACREF_ENVCD OPERON REPRESSOR-RELATED"/>
    <property type="match status" value="1"/>
</dbReference>
<dbReference type="EMBL" id="SVBY01000108">
    <property type="protein sequence ID" value="MBE6093605.1"/>
    <property type="molecule type" value="Genomic_DNA"/>
</dbReference>
<dbReference type="InterPro" id="IPR050624">
    <property type="entry name" value="HTH-type_Tx_Regulator"/>
</dbReference>
<dbReference type="Proteomes" id="UP000761380">
    <property type="component" value="Unassembled WGS sequence"/>
</dbReference>
<dbReference type="SUPFAM" id="SSF46689">
    <property type="entry name" value="Homeodomain-like"/>
    <property type="match status" value="1"/>
</dbReference>
<evidence type="ECO:0000256" key="1">
    <source>
        <dbReference type="ARBA" id="ARBA00023125"/>
    </source>
</evidence>
<dbReference type="Pfam" id="PF00440">
    <property type="entry name" value="TetR_N"/>
    <property type="match status" value="1"/>
</dbReference>
<dbReference type="GO" id="GO:0003677">
    <property type="term" value="F:DNA binding"/>
    <property type="evidence" value="ECO:0007669"/>
    <property type="project" value="UniProtKB-UniRule"/>
</dbReference>
<dbReference type="InterPro" id="IPR023772">
    <property type="entry name" value="DNA-bd_HTH_TetR-type_CS"/>
</dbReference>
<evidence type="ECO:0000313" key="4">
    <source>
        <dbReference type="EMBL" id="MBE6093605.1"/>
    </source>
</evidence>
<sequence length="202" mass="22795">MEEKMGRRERKKMLSRQAILDAAVVVFSKKGFREASIADIMNGADLGTGTFYNYFQSKEELLVHLLGRLIDDVNNTIQQLREDGRPACELLSVACMLTAKFLDENRYVLPLFLAAADHSGMPENAGERKKVPTPGFKPLFERILREGQEAGEVRDDVPVELIAEMFHSIYQATAFSKLAISFQENVAMKMRLLLDGIKKQPE</sequence>
<dbReference type="PRINTS" id="PR00455">
    <property type="entry name" value="HTHTETR"/>
</dbReference>
<dbReference type="InterPro" id="IPR001647">
    <property type="entry name" value="HTH_TetR"/>
</dbReference>
<proteinExistence type="predicted"/>